<evidence type="ECO:0000313" key="7">
    <source>
        <dbReference type="Proteomes" id="UP000248134"/>
    </source>
</evidence>
<accession>A0A323UKC0</accession>
<dbReference type="RefSeq" id="WP_110784735.1">
    <property type="nucleotide sequence ID" value="NZ_QKQS01000006.1"/>
</dbReference>
<feature type="region of interest" description="Disordered" evidence="4">
    <location>
        <begin position="243"/>
        <end position="271"/>
    </location>
</feature>
<dbReference type="InterPro" id="IPR008920">
    <property type="entry name" value="TF_FadR/GntR_C"/>
</dbReference>
<dbReference type="SMART" id="SM00345">
    <property type="entry name" value="HTH_GNTR"/>
    <property type="match status" value="1"/>
</dbReference>
<dbReference type="Pfam" id="PF07729">
    <property type="entry name" value="FCD"/>
    <property type="match status" value="1"/>
</dbReference>
<dbReference type="GO" id="GO:0003677">
    <property type="term" value="F:DNA binding"/>
    <property type="evidence" value="ECO:0007669"/>
    <property type="project" value="UniProtKB-KW"/>
</dbReference>
<dbReference type="Pfam" id="PF00392">
    <property type="entry name" value="GntR"/>
    <property type="match status" value="1"/>
</dbReference>
<gene>
    <name evidence="6" type="ORF">DNX69_04215</name>
</gene>
<dbReference type="Gene3D" id="1.10.10.10">
    <property type="entry name" value="Winged helix-like DNA-binding domain superfamily/Winged helix DNA-binding domain"/>
    <property type="match status" value="1"/>
</dbReference>
<proteinExistence type="predicted"/>
<dbReference type="InterPro" id="IPR036390">
    <property type="entry name" value="WH_DNA-bd_sf"/>
</dbReference>
<dbReference type="Gene3D" id="1.20.120.530">
    <property type="entry name" value="GntR ligand-binding domain-like"/>
    <property type="match status" value="1"/>
</dbReference>
<dbReference type="PANTHER" id="PTHR43537:SF24">
    <property type="entry name" value="GLUCONATE OPERON TRANSCRIPTIONAL REPRESSOR"/>
    <property type="match status" value="1"/>
</dbReference>
<comment type="caution">
    <text evidence="6">The sequence shown here is derived from an EMBL/GenBank/DDBJ whole genome shotgun (WGS) entry which is preliminary data.</text>
</comment>
<dbReference type="OrthoDB" id="7846328at2"/>
<feature type="region of interest" description="Disordered" evidence="4">
    <location>
        <begin position="1"/>
        <end position="21"/>
    </location>
</feature>
<organism evidence="6 7">
    <name type="scientific">Rhodopseudomonas palustris</name>
    <dbReference type="NCBI Taxonomy" id="1076"/>
    <lineage>
        <taxon>Bacteria</taxon>
        <taxon>Pseudomonadati</taxon>
        <taxon>Pseudomonadota</taxon>
        <taxon>Alphaproteobacteria</taxon>
        <taxon>Hyphomicrobiales</taxon>
        <taxon>Nitrobacteraceae</taxon>
        <taxon>Rhodopseudomonas</taxon>
    </lineage>
</organism>
<dbReference type="SMART" id="SM00895">
    <property type="entry name" value="FCD"/>
    <property type="match status" value="1"/>
</dbReference>
<evidence type="ECO:0000256" key="4">
    <source>
        <dbReference type="SAM" id="MobiDB-lite"/>
    </source>
</evidence>
<dbReference type="SUPFAM" id="SSF46785">
    <property type="entry name" value="Winged helix' DNA-binding domain"/>
    <property type="match status" value="1"/>
</dbReference>
<evidence type="ECO:0000259" key="5">
    <source>
        <dbReference type="PROSITE" id="PS50949"/>
    </source>
</evidence>
<dbReference type="PANTHER" id="PTHR43537">
    <property type="entry name" value="TRANSCRIPTIONAL REGULATOR, GNTR FAMILY"/>
    <property type="match status" value="1"/>
</dbReference>
<sequence length="271" mass="30194">MAATNYRRPETDDETMPSGRFSLRTLPDQIAEELGADIVSGRRKAGERLVELDLARDFGVSRGPIREAIRILERRRLVELTPRRGAYVKPLSLKSVADLFNVRTALSMLAVRTMATAPIESFVETLARRCDELNAGVETDDPISFARTTTRAVRTIARGSGNELLVELLADLANQTVWTTIWKSPLDYQTRKIRRHSADLMAATLRAIRQRRPNAAETHYCELLEGDRDRALETLSRMRGEAIDFSGIAPTDGTAARPPKARSPSRPSAQP</sequence>
<dbReference type="PROSITE" id="PS50949">
    <property type="entry name" value="HTH_GNTR"/>
    <property type="match status" value="1"/>
</dbReference>
<name>A0A323UKC0_RHOPL</name>
<dbReference type="Proteomes" id="UP000248134">
    <property type="component" value="Unassembled WGS sequence"/>
</dbReference>
<dbReference type="EMBL" id="QKQS01000006">
    <property type="protein sequence ID" value="PZA13572.1"/>
    <property type="molecule type" value="Genomic_DNA"/>
</dbReference>
<dbReference type="InterPro" id="IPR011711">
    <property type="entry name" value="GntR_C"/>
</dbReference>
<evidence type="ECO:0000256" key="3">
    <source>
        <dbReference type="ARBA" id="ARBA00023163"/>
    </source>
</evidence>
<reference evidence="6 7" key="1">
    <citation type="submission" date="2018-06" db="EMBL/GenBank/DDBJ databases">
        <title>Draft Whole-Genome Sequence of the purple photosynthetic bacterium Rhodospeudomonas palustris XCP.</title>
        <authorList>
            <person name="Rayyan A."/>
            <person name="Meyer T.E."/>
            <person name="Kyndt J.A."/>
        </authorList>
    </citation>
    <scope>NUCLEOTIDE SEQUENCE [LARGE SCALE GENOMIC DNA]</scope>
    <source>
        <strain evidence="6 7">XCP</strain>
    </source>
</reference>
<dbReference type="GO" id="GO:0003700">
    <property type="term" value="F:DNA-binding transcription factor activity"/>
    <property type="evidence" value="ECO:0007669"/>
    <property type="project" value="InterPro"/>
</dbReference>
<feature type="domain" description="HTH gntR-type" evidence="5">
    <location>
        <begin position="24"/>
        <end position="91"/>
    </location>
</feature>
<protein>
    <submittedName>
        <fullName evidence="6">GntR family transcriptional regulator</fullName>
    </submittedName>
</protein>
<feature type="compositionally biased region" description="Low complexity" evidence="4">
    <location>
        <begin position="255"/>
        <end position="271"/>
    </location>
</feature>
<dbReference type="InterPro" id="IPR000524">
    <property type="entry name" value="Tscrpt_reg_HTH_GntR"/>
</dbReference>
<dbReference type="SUPFAM" id="SSF48008">
    <property type="entry name" value="GntR ligand-binding domain-like"/>
    <property type="match status" value="1"/>
</dbReference>
<evidence type="ECO:0000256" key="2">
    <source>
        <dbReference type="ARBA" id="ARBA00023125"/>
    </source>
</evidence>
<keyword evidence="2" id="KW-0238">DNA-binding</keyword>
<evidence type="ECO:0000256" key="1">
    <source>
        <dbReference type="ARBA" id="ARBA00023015"/>
    </source>
</evidence>
<keyword evidence="3" id="KW-0804">Transcription</keyword>
<evidence type="ECO:0000313" key="6">
    <source>
        <dbReference type="EMBL" id="PZA13572.1"/>
    </source>
</evidence>
<dbReference type="CDD" id="cd07377">
    <property type="entry name" value="WHTH_GntR"/>
    <property type="match status" value="1"/>
</dbReference>
<dbReference type="AlphaFoldDB" id="A0A323UKC0"/>
<dbReference type="InterPro" id="IPR036388">
    <property type="entry name" value="WH-like_DNA-bd_sf"/>
</dbReference>
<keyword evidence="1" id="KW-0805">Transcription regulation</keyword>